<comment type="caution">
    <text evidence="1">The sequence shown here is derived from an EMBL/GenBank/DDBJ whole genome shotgun (WGS) entry which is preliminary data.</text>
</comment>
<name>A0ABT0BXX7_9BACT</name>
<dbReference type="InterPro" id="IPR011042">
    <property type="entry name" value="6-blade_b-propeller_TolB-like"/>
</dbReference>
<gene>
    <name evidence="1" type="ORF">MUN53_03235</name>
</gene>
<dbReference type="Gene3D" id="2.120.10.30">
    <property type="entry name" value="TolB, C-terminal domain"/>
    <property type="match status" value="1"/>
</dbReference>
<protein>
    <submittedName>
        <fullName evidence="1">6-bladed beta-propeller</fullName>
    </submittedName>
</protein>
<proteinExistence type="predicted"/>
<reference evidence="1 2" key="1">
    <citation type="submission" date="2022-03" db="EMBL/GenBank/DDBJ databases">
        <title>Parabacteroides sp. nov. isolated from swine feces.</title>
        <authorList>
            <person name="Bak J.E."/>
        </authorList>
    </citation>
    <scope>NUCLEOTIDE SEQUENCE [LARGE SCALE GENOMIC DNA]</scope>
    <source>
        <strain evidence="1 2">AGMB00274</strain>
    </source>
</reference>
<keyword evidence="2" id="KW-1185">Reference proteome</keyword>
<evidence type="ECO:0000313" key="2">
    <source>
        <dbReference type="Proteomes" id="UP001165444"/>
    </source>
</evidence>
<dbReference type="RefSeq" id="WP_243323358.1">
    <property type="nucleotide sequence ID" value="NZ_JAKZMM010000005.1"/>
</dbReference>
<dbReference type="SUPFAM" id="SSF63825">
    <property type="entry name" value="YWTD domain"/>
    <property type="match status" value="1"/>
</dbReference>
<accession>A0ABT0BXX7</accession>
<sequence>MKTLIYIETIFLLVMTSCGSDNTSTDGFITVDVTKSSYSPKKELVLQDFMDVEYIPLETNDEFINHGYVQAIGKKYIIVRNYNNDGDIFVYDRKGKAICKINRKGQGGEEYISCRSVTLDEENEELFINDFLARKITVYDLKGNFKRSFKQKQEGDTQFYLDIIDYDKDNLICYDECNADIPFLLVSKQDGSITKEIITPFKEKKLFHQVLRYEGGARGANPGLYSRIIPYNNNWILLEPSSDTIYTLMPDFSLRPFIAKTPPVHTLDPELFLILRLISDRYYFMESVKNVYDFRKEEGFPRTYFMYDTQEKDFFSYIIYNGDYSYKRELYMVMFTPINAKGELWATIDAFDLCKDYKEGKLKGKLKDIAAKLGEDDNRLIMLVKPKK</sequence>
<organism evidence="1 2">
    <name type="scientific">Parabacteroides faecalis</name>
    <dbReference type="NCBI Taxonomy" id="2924040"/>
    <lineage>
        <taxon>Bacteria</taxon>
        <taxon>Pseudomonadati</taxon>
        <taxon>Bacteroidota</taxon>
        <taxon>Bacteroidia</taxon>
        <taxon>Bacteroidales</taxon>
        <taxon>Tannerellaceae</taxon>
        <taxon>Parabacteroides</taxon>
    </lineage>
</organism>
<dbReference type="EMBL" id="JAKZMM010000005">
    <property type="protein sequence ID" value="MCJ2379628.1"/>
    <property type="molecule type" value="Genomic_DNA"/>
</dbReference>
<dbReference type="Proteomes" id="UP001165444">
    <property type="component" value="Unassembled WGS sequence"/>
</dbReference>
<evidence type="ECO:0000313" key="1">
    <source>
        <dbReference type="EMBL" id="MCJ2379628.1"/>
    </source>
</evidence>
<dbReference type="Pfam" id="PF17170">
    <property type="entry name" value="DUF5128"/>
    <property type="match status" value="1"/>
</dbReference>